<proteinExistence type="predicted"/>
<reference evidence="1" key="2">
    <citation type="submission" date="2021-02" db="EMBL/GenBank/DDBJ databases">
        <authorList>
            <person name="Kimball J.A."/>
            <person name="Haas M.W."/>
            <person name="Macchietto M."/>
            <person name="Kono T."/>
            <person name="Duquette J."/>
            <person name="Shao M."/>
        </authorList>
    </citation>
    <scope>NUCLEOTIDE SEQUENCE</scope>
    <source>
        <tissue evidence="1">Fresh leaf tissue</tissue>
    </source>
</reference>
<dbReference type="AlphaFoldDB" id="A0A8J5V946"/>
<keyword evidence="2" id="KW-1185">Reference proteome</keyword>
<reference evidence="1" key="1">
    <citation type="journal article" date="2021" name="bioRxiv">
        <title>Whole Genome Assembly and Annotation of Northern Wild Rice, Zizania palustris L., Supports a Whole Genome Duplication in the Zizania Genus.</title>
        <authorList>
            <person name="Haas M."/>
            <person name="Kono T."/>
            <person name="Macchietto M."/>
            <person name="Millas R."/>
            <person name="McGilp L."/>
            <person name="Shao M."/>
            <person name="Duquette J."/>
            <person name="Hirsch C.N."/>
            <person name="Kimball J."/>
        </authorList>
    </citation>
    <scope>NUCLEOTIDE SEQUENCE</scope>
    <source>
        <tissue evidence="1">Fresh leaf tissue</tissue>
    </source>
</reference>
<evidence type="ECO:0000313" key="2">
    <source>
        <dbReference type="Proteomes" id="UP000729402"/>
    </source>
</evidence>
<organism evidence="1 2">
    <name type="scientific">Zizania palustris</name>
    <name type="common">Northern wild rice</name>
    <dbReference type="NCBI Taxonomy" id="103762"/>
    <lineage>
        <taxon>Eukaryota</taxon>
        <taxon>Viridiplantae</taxon>
        <taxon>Streptophyta</taxon>
        <taxon>Embryophyta</taxon>
        <taxon>Tracheophyta</taxon>
        <taxon>Spermatophyta</taxon>
        <taxon>Magnoliopsida</taxon>
        <taxon>Liliopsida</taxon>
        <taxon>Poales</taxon>
        <taxon>Poaceae</taxon>
        <taxon>BOP clade</taxon>
        <taxon>Oryzoideae</taxon>
        <taxon>Oryzeae</taxon>
        <taxon>Zizaniinae</taxon>
        <taxon>Zizania</taxon>
    </lineage>
</organism>
<gene>
    <name evidence="1" type="ORF">GUJ93_ZPchr0009g2416</name>
</gene>
<name>A0A8J5V946_ZIZPA</name>
<comment type="caution">
    <text evidence="1">The sequence shown here is derived from an EMBL/GenBank/DDBJ whole genome shotgun (WGS) entry which is preliminary data.</text>
</comment>
<sequence>MEHCRAPPPKPDAVPPLPSSTACTALSTAAPVRLVADKPLPRRLCFTSSYFISLQLIHQDVVVPSFNRSFLVDDLFQLQLCQPPHLISNEPCVLEDLKDIA</sequence>
<dbReference type="EMBL" id="JAAALK010000289">
    <property type="protein sequence ID" value="KAG8051166.1"/>
    <property type="molecule type" value="Genomic_DNA"/>
</dbReference>
<dbReference type="Proteomes" id="UP000729402">
    <property type="component" value="Unassembled WGS sequence"/>
</dbReference>
<accession>A0A8J5V946</accession>
<evidence type="ECO:0000313" key="1">
    <source>
        <dbReference type="EMBL" id="KAG8051166.1"/>
    </source>
</evidence>
<protein>
    <submittedName>
        <fullName evidence="1">Uncharacterized protein</fullName>
    </submittedName>
</protein>
<dbReference type="PROSITE" id="PS51257">
    <property type="entry name" value="PROKAR_LIPOPROTEIN"/>
    <property type="match status" value="1"/>
</dbReference>